<comment type="caution">
    <text evidence="9">The sequence shown here is derived from an EMBL/GenBank/DDBJ whole genome shotgun (WGS) entry which is preliminary data.</text>
</comment>
<feature type="transmembrane region" description="Helical" evidence="7">
    <location>
        <begin position="38"/>
        <end position="58"/>
    </location>
</feature>
<feature type="domain" description="Peptidase M48" evidence="8">
    <location>
        <begin position="129"/>
        <end position="201"/>
    </location>
</feature>
<dbReference type="PANTHER" id="PTHR34978">
    <property type="entry name" value="POSSIBLE SENSOR-TRANSDUCER PROTEIN BLAR"/>
    <property type="match status" value="1"/>
</dbReference>
<dbReference type="AlphaFoldDB" id="A0A7I9YEE8"/>
<name>A0A7I9YEE8_MYCAL</name>
<feature type="transmembrane region" description="Helical" evidence="7">
    <location>
        <begin position="90"/>
        <end position="110"/>
    </location>
</feature>
<dbReference type="GO" id="GO:0006508">
    <property type="term" value="P:proteolysis"/>
    <property type="evidence" value="ECO:0007669"/>
    <property type="project" value="UniProtKB-KW"/>
</dbReference>
<protein>
    <recommendedName>
        <fullName evidence="8">Peptidase M48 domain-containing protein</fullName>
    </recommendedName>
</protein>
<dbReference type="GO" id="GO:0004222">
    <property type="term" value="F:metalloendopeptidase activity"/>
    <property type="evidence" value="ECO:0007669"/>
    <property type="project" value="InterPro"/>
</dbReference>
<sequence>MNAVTLLLGYAVVLSCFAPAMLTGPGMARIPPRLAVAGWLVAVATTLAAWVSALAVMIVGAAHSVITHTAMTFCVKTLGITPVAMLPPSVATALVVALLLVTMSVALHTVRRVVSSLLGYRRQNLRHAEAVRIVGYPTEHDGVVAMSADQATAYCVSGGRRQTVVVTTAALELLSSAGLAAVLAHERAHLRGRHHRIIATLNALSAALPRLPLLRSAAQSVPVLLEMCADDAAAREHGHEPLLTSLLTLSTGHRTPDGALAAAGTAVVDRMTRLMNSGRGSWWQPRSLAMVGVIAATAAVPGLALGLCTL</sequence>
<evidence type="ECO:0000313" key="10">
    <source>
        <dbReference type="Proteomes" id="UP000465305"/>
    </source>
</evidence>
<dbReference type="EMBL" id="BLKY01000001">
    <property type="protein sequence ID" value="GFG87016.1"/>
    <property type="molecule type" value="Genomic_DNA"/>
</dbReference>
<reference evidence="9 10" key="1">
    <citation type="journal article" date="2019" name="Emerg. Microbes Infect.">
        <title>Comprehensive subspecies identification of 175 nontuberculous mycobacteria species based on 7547 genomic profiles.</title>
        <authorList>
            <person name="Matsumoto Y."/>
            <person name="Kinjo T."/>
            <person name="Motooka D."/>
            <person name="Nabeya D."/>
            <person name="Jung N."/>
            <person name="Uechi K."/>
            <person name="Horii T."/>
            <person name="Iida T."/>
            <person name="Fujita J."/>
            <person name="Nakamura S."/>
        </authorList>
    </citation>
    <scope>NUCLEOTIDE SEQUENCE [LARGE SCALE GENOMIC DNA]</scope>
    <source>
        <strain evidence="9 10">JCM 30723</strain>
    </source>
</reference>
<evidence type="ECO:0000256" key="2">
    <source>
        <dbReference type="ARBA" id="ARBA00022723"/>
    </source>
</evidence>
<keyword evidence="7" id="KW-1133">Transmembrane helix</keyword>
<evidence type="ECO:0000256" key="3">
    <source>
        <dbReference type="ARBA" id="ARBA00022801"/>
    </source>
</evidence>
<evidence type="ECO:0000256" key="4">
    <source>
        <dbReference type="ARBA" id="ARBA00022833"/>
    </source>
</evidence>
<dbReference type="Pfam" id="PF01435">
    <property type="entry name" value="Peptidase_M48"/>
    <property type="match status" value="1"/>
</dbReference>
<evidence type="ECO:0000256" key="7">
    <source>
        <dbReference type="SAM" id="Phobius"/>
    </source>
</evidence>
<dbReference type="GO" id="GO:0046872">
    <property type="term" value="F:metal ion binding"/>
    <property type="evidence" value="ECO:0007669"/>
    <property type="project" value="UniProtKB-KW"/>
</dbReference>
<dbReference type="Proteomes" id="UP000465305">
    <property type="component" value="Unassembled WGS sequence"/>
</dbReference>
<feature type="transmembrane region" description="Helical" evidence="7">
    <location>
        <begin position="288"/>
        <end position="307"/>
    </location>
</feature>
<dbReference type="PANTHER" id="PTHR34978:SF3">
    <property type="entry name" value="SLR0241 PROTEIN"/>
    <property type="match status" value="1"/>
</dbReference>
<comment type="cofactor">
    <cofactor evidence="6">
        <name>Zn(2+)</name>
        <dbReference type="ChEBI" id="CHEBI:29105"/>
    </cofactor>
    <text evidence="6">Binds 1 zinc ion per subunit.</text>
</comment>
<keyword evidence="1 6" id="KW-0645">Protease</keyword>
<keyword evidence="7" id="KW-0812">Transmembrane</keyword>
<proteinExistence type="inferred from homology"/>
<organism evidence="9 10">
    <name type="scientific">Mycolicibacter algericus</name>
    <name type="common">Mycobacterium algericum</name>
    <dbReference type="NCBI Taxonomy" id="1288388"/>
    <lineage>
        <taxon>Bacteria</taxon>
        <taxon>Bacillati</taxon>
        <taxon>Actinomycetota</taxon>
        <taxon>Actinomycetes</taxon>
        <taxon>Mycobacteriales</taxon>
        <taxon>Mycobacteriaceae</taxon>
        <taxon>Mycolicibacter</taxon>
    </lineage>
</organism>
<evidence type="ECO:0000259" key="8">
    <source>
        <dbReference type="Pfam" id="PF01435"/>
    </source>
</evidence>
<keyword evidence="4 6" id="KW-0862">Zinc</keyword>
<evidence type="ECO:0000256" key="1">
    <source>
        <dbReference type="ARBA" id="ARBA00022670"/>
    </source>
</evidence>
<keyword evidence="3 6" id="KW-0378">Hydrolase</keyword>
<dbReference type="InterPro" id="IPR001915">
    <property type="entry name" value="Peptidase_M48"/>
</dbReference>
<keyword evidence="5 6" id="KW-0482">Metalloprotease</keyword>
<evidence type="ECO:0000256" key="6">
    <source>
        <dbReference type="RuleBase" id="RU003983"/>
    </source>
</evidence>
<dbReference type="CDD" id="cd07326">
    <property type="entry name" value="M56_BlaR1_MecR1_like"/>
    <property type="match status" value="1"/>
</dbReference>
<evidence type="ECO:0000313" key="9">
    <source>
        <dbReference type="EMBL" id="GFG87016.1"/>
    </source>
</evidence>
<gene>
    <name evidence="9" type="ORF">MALGJ_36920</name>
</gene>
<keyword evidence="7" id="KW-0472">Membrane</keyword>
<keyword evidence="2" id="KW-0479">Metal-binding</keyword>
<dbReference type="InterPro" id="IPR052173">
    <property type="entry name" value="Beta-lactam_resp_regulator"/>
</dbReference>
<dbReference type="Gene3D" id="3.30.2010.10">
    <property type="entry name" value="Metalloproteases ('zincins'), catalytic domain"/>
    <property type="match status" value="1"/>
</dbReference>
<accession>A0A7I9YEE8</accession>
<comment type="similarity">
    <text evidence="6">Belongs to the peptidase M48 family.</text>
</comment>
<dbReference type="RefSeq" id="WP_083038881.1">
    <property type="nucleotide sequence ID" value="NZ_BLKY01000001.1"/>
</dbReference>
<evidence type="ECO:0000256" key="5">
    <source>
        <dbReference type="ARBA" id="ARBA00023049"/>
    </source>
</evidence>